<evidence type="ECO:0000256" key="3">
    <source>
        <dbReference type="ARBA" id="ARBA00022538"/>
    </source>
</evidence>
<evidence type="ECO:0000256" key="9">
    <source>
        <dbReference type="SAM" id="Phobius"/>
    </source>
</evidence>
<evidence type="ECO:0000256" key="5">
    <source>
        <dbReference type="ARBA" id="ARBA00022958"/>
    </source>
</evidence>
<evidence type="ECO:0000256" key="6">
    <source>
        <dbReference type="ARBA" id="ARBA00022989"/>
    </source>
</evidence>
<protein>
    <recommendedName>
        <fullName evidence="12">Potassium-transporting ATPase subunit KdpA</fullName>
    </recommendedName>
</protein>
<dbReference type="EMBL" id="BNJG01000001">
    <property type="protein sequence ID" value="GHO51942.1"/>
    <property type="molecule type" value="Genomic_DNA"/>
</dbReference>
<evidence type="ECO:0000256" key="8">
    <source>
        <dbReference type="ARBA" id="ARBA00023136"/>
    </source>
</evidence>
<evidence type="ECO:0000256" key="7">
    <source>
        <dbReference type="ARBA" id="ARBA00023065"/>
    </source>
</evidence>
<dbReference type="InterPro" id="IPR004623">
    <property type="entry name" value="KdpA"/>
</dbReference>
<dbReference type="PANTHER" id="PTHR30607">
    <property type="entry name" value="POTASSIUM-TRANSPORTING ATPASE A CHAIN"/>
    <property type="match status" value="1"/>
</dbReference>
<feature type="transmembrane region" description="Helical" evidence="9">
    <location>
        <begin position="65"/>
        <end position="90"/>
    </location>
</feature>
<evidence type="ECO:0008006" key="12">
    <source>
        <dbReference type="Google" id="ProtNLM"/>
    </source>
</evidence>
<keyword evidence="7" id="KW-0406">Ion transport</keyword>
<proteinExistence type="predicted"/>
<comment type="caution">
    <text evidence="10">The sequence shown here is derived from an EMBL/GenBank/DDBJ whole genome shotgun (WGS) entry which is preliminary data.</text>
</comment>
<evidence type="ECO:0000256" key="2">
    <source>
        <dbReference type="ARBA" id="ARBA00022475"/>
    </source>
</evidence>
<sequence length="149" mass="15405">MASLAILILPAGILLFSAVASVLPVGTNSILNPGPHGLSEILYAYTSAHGNNGSAFGGLTVNTPFYNWTLAFSMIIGRFAFVIPVMALAGSLVQKRVVPAGAGTFPTTGPLFVSLLIGVILIVGALTYFPAYSLGPIVEHLLMLSGKAF</sequence>
<evidence type="ECO:0000313" key="10">
    <source>
        <dbReference type="EMBL" id="GHO51942.1"/>
    </source>
</evidence>
<keyword evidence="8 9" id="KW-0472">Membrane</keyword>
<dbReference type="Pfam" id="PF03814">
    <property type="entry name" value="KdpA"/>
    <property type="match status" value="1"/>
</dbReference>
<accession>A0ABQ3UHL8</accession>
<dbReference type="PANTHER" id="PTHR30607:SF2">
    <property type="entry name" value="POTASSIUM-TRANSPORTING ATPASE POTASSIUM-BINDING SUBUNIT"/>
    <property type="match status" value="1"/>
</dbReference>
<evidence type="ECO:0000256" key="1">
    <source>
        <dbReference type="ARBA" id="ARBA00022448"/>
    </source>
</evidence>
<keyword evidence="1" id="KW-0813">Transport</keyword>
<dbReference type="Proteomes" id="UP000654345">
    <property type="component" value="Unassembled WGS sequence"/>
</dbReference>
<keyword evidence="4 9" id="KW-0812">Transmembrane</keyword>
<evidence type="ECO:0000313" key="11">
    <source>
        <dbReference type="Proteomes" id="UP000654345"/>
    </source>
</evidence>
<keyword evidence="3" id="KW-0633">Potassium transport</keyword>
<feature type="transmembrane region" description="Helical" evidence="9">
    <location>
        <begin position="111"/>
        <end position="131"/>
    </location>
</feature>
<keyword evidence="5" id="KW-0630">Potassium</keyword>
<keyword evidence="6 9" id="KW-1133">Transmembrane helix</keyword>
<name>A0ABQ3UHL8_9CHLR</name>
<organism evidence="10 11">
    <name type="scientific">Ktedonobacter robiniae</name>
    <dbReference type="NCBI Taxonomy" id="2778365"/>
    <lineage>
        <taxon>Bacteria</taxon>
        <taxon>Bacillati</taxon>
        <taxon>Chloroflexota</taxon>
        <taxon>Ktedonobacteria</taxon>
        <taxon>Ktedonobacterales</taxon>
        <taxon>Ktedonobacteraceae</taxon>
        <taxon>Ktedonobacter</taxon>
    </lineage>
</organism>
<reference evidence="10 11" key="1">
    <citation type="journal article" date="2021" name="Int. J. Syst. Evol. Microbiol.">
        <title>Reticulibacter mediterranei gen. nov., sp. nov., within the new family Reticulibacteraceae fam. nov., and Ktedonospora formicarum gen. nov., sp. nov., Ktedonobacter robiniae sp. nov., Dictyobacter formicarum sp. nov. and Dictyobacter arantiisoli sp. nov., belonging to the class Ktedonobacteria.</title>
        <authorList>
            <person name="Yabe S."/>
            <person name="Zheng Y."/>
            <person name="Wang C.M."/>
            <person name="Sakai Y."/>
            <person name="Abe K."/>
            <person name="Yokota A."/>
            <person name="Donadio S."/>
            <person name="Cavaletti L."/>
            <person name="Monciardini P."/>
        </authorList>
    </citation>
    <scope>NUCLEOTIDE SEQUENCE [LARGE SCALE GENOMIC DNA]</scope>
    <source>
        <strain evidence="10 11">SOSP1-30</strain>
    </source>
</reference>
<keyword evidence="11" id="KW-1185">Reference proteome</keyword>
<gene>
    <name evidence="10" type="ORF">KSB_04170</name>
</gene>
<keyword evidence="2" id="KW-1003">Cell membrane</keyword>
<evidence type="ECO:0000256" key="4">
    <source>
        <dbReference type="ARBA" id="ARBA00022692"/>
    </source>
</evidence>